<dbReference type="OrthoDB" id="9809364at2"/>
<dbReference type="PANTHER" id="PTHR30329">
    <property type="entry name" value="STATOR ELEMENT OF FLAGELLAR MOTOR COMPLEX"/>
    <property type="match status" value="1"/>
</dbReference>
<dbReference type="Gene3D" id="1.25.40.10">
    <property type="entry name" value="Tetratricopeptide repeat domain"/>
    <property type="match status" value="1"/>
</dbReference>
<protein>
    <submittedName>
        <fullName evidence="7">OmpA family protein</fullName>
    </submittedName>
</protein>
<dbReference type="PRINTS" id="PR01021">
    <property type="entry name" value="OMPADOMAIN"/>
</dbReference>
<dbReference type="SUPFAM" id="SSF103088">
    <property type="entry name" value="OmpA-like"/>
    <property type="match status" value="1"/>
</dbReference>
<dbReference type="Proteomes" id="UP000199274">
    <property type="component" value="Unassembled WGS sequence"/>
</dbReference>
<keyword evidence="8" id="KW-1185">Reference proteome</keyword>
<dbReference type="InterPro" id="IPR011042">
    <property type="entry name" value="6-blade_b-propeller_TolB-like"/>
</dbReference>
<reference evidence="8" key="1">
    <citation type="submission" date="2016-10" db="EMBL/GenBank/DDBJ databases">
        <authorList>
            <person name="Varghese N."/>
            <person name="Submissions S."/>
        </authorList>
    </citation>
    <scope>NUCLEOTIDE SEQUENCE [LARGE SCALE GENOMIC DNA]</scope>
    <source>
        <strain evidence="8">CGMCC 1.2747</strain>
    </source>
</reference>
<dbReference type="RefSeq" id="WP_091259444.1">
    <property type="nucleotide sequence ID" value="NZ_FNDB01000028.1"/>
</dbReference>
<sequence>MKKNTILLFFVLTSFSLCAQNKETKNADKLFESYDYVEAAKEYIALVEKGNSDAYLSKQLGDSYFYTKNTIESEKWYAKAIQSQQDAETYYRYAQMLKSNGKYAESNAQMKAFSKVAPNDQRAITFNKNPNYLLDLNAIENRFEVNKLSVNSDRSDFGAVLYEDILYFASARNESGKIYGWNDEPFLDIYQSTYKADGRYSEPIAVNELNSRFHEGPVTMNKEGSVAYFSSESFKDKLFDKDKTHKIKFGQVNLYKAIKENGKWSKITALPFNSKSYSAGNPSLDKEGKMLYFASNMPGSVGGTDIWKVKVNSDGSFGTPENLGIKINTVGDENFPFMGDDSILYFSSNGLTGFGSLDVFSVDLNTDGEPHNMGKPINTEKDDFAFSFNKDKNIGYVSSNRFGKDHIYSAIPICKAQIFIVVKNAKTGALLANSRVLILDTATTILDTQLSSNAGEVLYDLSCLKSYTIQVFKDGYVTKSFPASSKQGVITLEVALEPIDVVVTETEILLNPIYFYSNKSDITERGAVELDKLVYVMAQNSNLQIDVKSHTDSRGSDSYNLDLSERRAQSTVAYIISKGISSERISGKGYGESIPKIDCQNNCTELEFALNRRSEFMIRNK</sequence>
<evidence type="ECO:0000259" key="6">
    <source>
        <dbReference type="PROSITE" id="PS51123"/>
    </source>
</evidence>
<dbReference type="Pfam" id="PF00691">
    <property type="entry name" value="OmpA"/>
    <property type="match status" value="1"/>
</dbReference>
<organism evidence="7 8">
    <name type="scientific">Flavobacterium omnivorum</name>
    <dbReference type="NCBI Taxonomy" id="178355"/>
    <lineage>
        <taxon>Bacteria</taxon>
        <taxon>Pseudomonadati</taxon>
        <taxon>Bacteroidota</taxon>
        <taxon>Flavobacteriia</taxon>
        <taxon>Flavobacteriales</taxon>
        <taxon>Flavobacteriaceae</taxon>
        <taxon>Flavobacterium</taxon>
    </lineage>
</organism>
<accession>A0A1G8IT19</accession>
<keyword evidence="5" id="KW-0732">Signal</keyword>
<dbReference type="EMBL" id="FNDB01000028">
    <property type="protein sequence ID" value="SDI21857.1"/>
    <property type="molecule type" value="Genomic_DNA"/>
</dbReference>
<feature type="chain" id="PRO_5011438198" evidence="5">
    <location>
        <begin position="20"/>
        <end position="621"/>
    </location>
</feature>
<dbReference type="InterPro" id="IPR050330">
    <property type="entry name" value="Bact_OuterMem_StrucFunc"/>
</dbReference>
<dbReference type="InterPro" id="IPR006665">
    <property type="entry name" value="OmpA-like"/>
</dbReference>
<dbReference type="PROSITE" id="PS51123">
    <property type="entry name" value="OMPA_2"/>
    <property type="match status" value="1"/>
</dbReference>
<dbReference type="InterPro" id="IPR011990">
    <property type="entry name" value="TPR-like_helical_dom_sf"/>
</dbReference>
<evidence type="ECO:0000256" key="4">
    <source>
        <dbReference type="PROSITE-ProRule" id="PRU00473"/>
    </source>
</evidence>
<dbReference type="SUPFAM" id="SSF82171">
    <property type="entry name" value="DPP6 N-terminal domain-like"/>
    <property type="match status" value="1"/>
</dbReference>
<evidence type="ECO:0000256" key="5">
    <source>
        <dbReference type="SAM" id="SignalP"/>
    </source>
</evidence>
<evidence type="ECO:0000313" key="8">
    <source>
        <dbReference type="Proteomes" id="UP000199274"/>
    </source>
</evidence>
<comment type="subcellular location">
    <subcellularLocation>
        <location evidence="1">Cell outer membrane</location>
    </subcellularLocation>
</comment>
<keyword evidence="2 4" id="KW-0472">Membrane</keyword>
<proteinExistence type="predicted"/>
<dbReference type="SUPFAM" id="SSF48452">
    <property type="entry name" value="TPR-like"/>
    <property type="match status" value="1"/>
</dbReference>
<evidence type="ECO:0000313" key="7">
    <source>
        <dbReference type="EMBL" id="SDI21857.1"/>
    </source>
</evidence>
<dbReference type="AlphaFoldDB" id="A0A1G8IT19"/>
<name>A0A1G8IT19_9FLAO</name>
<evidence type="ECO:0000256" key="3">
    <source>
        <dbReference type="ARBA" id="ARBA00023237"/>
    </source>
</evidence>
<feature type="domain" description="OmpA-like" evidence="6">
    <location>
        <begin position="502"/>
        <end position="621"/>
    </location>
</feature>
<feature type="signal peptide" evidence="5">
    <location>
        <begin position="1"/>
        <end position="19"/>
    </location>
</feature>
<dbReference type="Gene3D" id="2.120.10.30">
    <property type="entry name" value="TolB, C-terminal domain"/>
    <property type="match status" value="1"/>
</dbReference>
<evidence type="ECO:0000256" key="2">
    <source>
        <dbReference type="ARBA" id="ARBA00023136"/>
    </source>
</evidence>
<dbReference type="Gene3D" id="3.30.1330.60">
    <property type="entry name" value="OmpA-like domain"/>
    <property type="match status" value="1"/>
</dbReference>
<dbReference type="GO" id="GO:0009279">
    <property type="term" value="C:cell outer membrane"/>
    <property type="evidence" value="ECO:0007669"/>
    <property type="project" value="UniProtKB-SubCell"/>
</dbReference>
<evidence type="ECO:0000256" key="1">
    <source>
        <dbReference type="ARBA" id="ARBA00004442"/>
    </source>
</evidence>
<keyword evidence="3" id="KW-0998">Cell outer membrane</keyword>
<dbReference type="PANTHER" id="PTHR30329:SF21">
    <property type="entry name" value="LIPOPROTEIN YIAD-RELATED"/>
    <property type="match status" value="1"/>
</dbReference>
<dbReference type="InterPro" id="IPR006664">
    <property type="entry name" value="OMP_bac"/>
</dbReference>
<gene>
    <name evidence="7" type="ORF">SAMN04488062_12814</name>
</gene>
<dbReference type="CDD" id="cd07185">
    <property type="entry name" value="OmpA_C-like"/>
    <property type="match status" value="1"/>
</dbReference>
<dbReference type="InterPro" id="IPR036737">
    <property type="entry name" value="OmpA-like_sf"/>
</dbReference>
<dbReference type="STRING" id="178355.SAMN04488062_12814"/>